<reference evidence="2 3" key="1">
    <citation type="submission" date="2019-03" db="EMBL/GenBank/DDBJ databases">
        <title>Genomic Encyclopedia of Type Strains, Phase IV (KMG-IV): sequencing the most valuable type-strain genomes for metagenomic binning, comparative biology and taxonomic classification.</title>
        <authorList>
            <person name="Goeker M."/>
        </authorList>
    </citation>
    <scope>NUCLEOTIDE SEQUENCE [LARGE SCALE GENOMIC DNA]</scope>
    <source>
        <strain evidence="2 3">DSM 15969</strain>
    </source>
</reference>
<evidence type="ECO:0000313" key="2">
    <source>
        <dbReference type="EMBL" id="TCL32451.1"/>
    </source>
</evidence>
<comment type="caution">
    <text evidence="2">The sequence shown here is derived from an EMBL/GenBank/DDBJ whole genome shotgun (WGS) entry which is preliminary data.</text>
</comment>
<dbReference type="Proteomes" id="UP000295063">
    <property type="component" value="Unassembled WGS sequence"/>
</dbReference>
<accession>A0A4R1PRJ3</accession>
<feature type="domain" description="DUF6680" evidence="1">
    <location>
        <begin position="5"/>
        <end position="173"/>
    </location>
</feature>
<evidence type="ECO:0000259" key="1">
    <source>
        <dbReference type="Pfam" id="PF20385"/>
    </source>
</evidence>
<dbReference type="OrthoDB" id="1493705at2"/>
<dbReference type="AlphaFoldDB" id="A0A4R1PRJ3"/>
<sequence>METLSLKDVIEILAVLLSPLIALQVSECLKKRNEKRERKHYVFKTLMKTRASNLDQAHVEALNMVDVEFANNTKNDKAVIEAWKVLVDHLGIHNLPSEVWENKRVELLFKLLEKMARSLDYNLSETDIKRTSYFPKGYADLEMEQQDIRRGFTEIFRGNKFFPVMVYSPEITSVQEAAATSDSRNHR</sequence>
<protein>
    <recommendedName>
        <fullName evidence="1">DUF6680 domain-containing protein</fullName>
    </recommendedName>
</protein>
<name>A0A4R1PRJ3_9FIRM</name>
<gene>
    <name evidence="2" type="ORF">EV210_12116</name>
</gene>
<keyword evidence="3" id="KW-1185">Reference proteome</keyword>
<organism evidence="2 3">
    <name type="scientific">Anaerospora hongkongensis</name>
    <dbReference type="NCBI Taxonomy" id="244830"/>
    <lineage>
        <taxon>Bacteria</taxon>
        <taxon>Bacillati</taxon>
        <taxon>Bacillota</taxon>
        <taxon>Negativicutes</taxon>
        <taxon>Selenomonadales</taxon>
        <taxon>Sporomusaceae</taxon>
        <taxon>Anaerospora</taxon>
    </lineage>
</organism>
<dbReference type="Pfam" id="PF20385">
    <property type="entry name" value="DUF6680"/>
    <property type="match status" value="1"/>
</dbReference>
<dbReference type="EMBL" id="SLUI01000021">
    <property type="protein sequence ID" value="TCL32451.1"/>
    <property type="molecule type" value="Genomic_DNA"/>
</dbReference>
<evidence type="ECO:0000313" key="3">
    <source>
        <dbReference type="Proteomes" id="UP000295063"/>
    </source>
</evidence>
<dbReference type="InterPro" id="IPR046502">
    <property type="entry name" value="DUF6680"/>
</dbReference>
<dbReference type="RefSeq" id="WP_132083366.1">
    <property type="nucleotide sequence ID" value="NZ_SLUI01000021.1"/>
</dbReference>
<proteinExistence type="predicted"/>